<reference evidence="7 8" key="1">
    <citation type="journal article" date="2013" name="Genome Announc.">
        <title>Genome Sequence of the Obligate Gammaproteobacterial Methanotroph Methylomicrobium album Strain BG8.</title>
        <authorList>
            <person name="Kits K.D."/>
            <person name="Kalyuzhnaya M.G."/>
            <person name="Klotz M.G."/>
            <person name="Jetten M.S."/>
            <person name="Op den Camp H.J."/>
            <person name="Vuilleumier S."/>
            <person name="Bringel F."/>
            <person name="Dispirito A.A."/>
            <person name="Murrell J.C."/>
            <person name="Bruce D."/>
            <person name="Cheng J.F."/>
            <person name="Copeland A."/>
            <person name="Goodwin L."/>
            <person name="Hauser L."/>
            <person name="Lajus A."/>
            <person name="Land M.L."/>
            <person name="Lapidus A."/>
            <person name="Lucas S."/>
            <person name="Medigue C."/>
            <person name="Pitluck S."/>
            <person name="Woyke T."/>
            <person name="Zeytun A."/>
            <person name="Stein L.Y."/>
        </authorList>
    </citation>
    <scope>NUCLEOTIDE SEQUENCE [LARGE SCALE GENOMIC DNA]</scope>
    <source>
        <strain evidence="7 8">BG8</strain>
    </source>
</reference>
<evidence type="ECO:0000259" key="6">
    <source>
        <dbReference type="PROSITE" id="PS51007"/>
    </source>
</evidence>
<gene>
    <name evidence="7" type="ORF">Metal_2323</name>
</gene>
<dbReference type="GO" id="GO:0046872">
    <property type="term" value="F:metal ion binding"/>
    <property type="evidence" value="ECO:0007669"/>
    <property type="project" value="UniProtKB-KW"/>
</dbReference>
<dbReference type="Gene3D" id="1.10.760.10">
    <property type="entry name" value="Cytochrome c-like domain"/>
    <property type="match status" value="1"/>
</dbReference>
<evidence type="ECO:0000313" key="8">
    <source>
        <dbReference type="Proteomes" id="UP000005090"/>
    </source>
</evidence>
<feature type="region of interest" description="Disordered" evidence="5">
    <location>
        <begin position="44"/>
        <end position="83"/>
    </location>
</feature>
<feature type="domain" description="Cytochrome c" evidence="6">
    <location>
        <begin position="87"/>
        <end position="201"/>
    </location>
</feature>
<evidence type="ECO:0000313" key="7">
    <source>
        <dbReference type="EMBL" id="EIC30059.1"/>
    </source>
</evidence>
<evidence type="ECO:0000256" key="1">
    <source>
        <dbReference type="ARBA" id="ARBA00022617"/>
    </source>
</evidence>
<dbReference type="STRING" id="686340.Metal_2323"/>
<evidence type="ECO:0000256" key="3">
    <source>
        <dbReference type="ARBA" id="ARBA00023004"/>
    </source>
</evidence>
<dbReference type="Proteomes" id="UP000005090">
    <property type="component" value="Chromosome"/>
</dbReference>
<proteinExistence type="predicted"/>
<keyword evidence="3 4" id="KW-0408">Iron</keyword>
<sequence>MASLSEEVWVPCMINITSTRFRPYWALTALMLIAGCTRTMMEEESAHSSSGTAENHPNLWRCPPTRETPQAPQSYYLKPNPLARTPGNIEKGKRLYESDAVPVSCANCHGLYGDGQGPIGKHLQPPPTDFTCKALMESLPDGQLFWIVENGSGLYELTPGHSRETLKRPERRPRYTAMRGHKNELTEKQIWQLVLYIRTFSK</sequence>
<dbReference type="GO" id="GO:0020037">
    <property type="term" value="F:heme binding"/>
    <property type="evidence" value="ECO:0007669"/>
    <property type="project" value="InterPro"/>
</dbReference>
<dbReference type="GO" id="GO:0009055">
    <property type="term" value="F:electron transfer activity"/>
    <property type="evidence" value="ECO:0007669"/>
    <property type="project" value="InterPro"/>
</dbReference>
<evidence type="ECO:0000256" key="2">
    <source>
        <dbReference type="ARBA" id="ARBA00022723"/>
    </source>
</evidence>
<accession>H8GGU6</accession>
<dbReference type="PROSITE" id="PS51007">
    <property type="entry name" value="CYTC"/>
    <property type="match status" value="1"/>
</dbReference>
<dbReference type="InterPro" id="IPR036909">
    <property type="entry name" value="Cyt_c-like_dom_sf"/>
</dbReference>
<dbReference type="EMBL" id="CM001475">
    <property type="protein sequence ID" value="EIC30059.1"/>
    <property type="molecule type" value="Genomic_DNA"/>
</dbReference>
<evidence type="ECO:0000256" key="4">
    <source>
        <dbReference type="PROSITE-ProRule" id="PRU00433"/>
    </source>
</evidence>
<dbReference type="Pfam" id="PF00034">
    <property type="entry name" value="Cytochrom_C"/>
    <property type="match status" value="1"/>
</dbReference>
<keyword evidence="2 4" id="KW-0479">Metal-binding</keyword>
<organism evidence="7 8">
    <name type="scientific">Methylomicrobium album BG8</name>
    <dbReference type="NCBI Taxonomy" id="686340"/>
    <lineage>
        <taxon>Bacteria</taxon>
        <taxon>Pseudomonadati</taxon>
        <taxon>Pseudomonadota</taxon>
        <taxon>Gammaproteobacteria</taxon>
        <taxon>Methylococcales</taxon>
        <taxon>Methylococcaceae</taxon>
        <taxon>Methylomicrobium</taxon>
    </lineage>
</organism>
<dbReference type="AlphaFoldDB" id="H8GGU6"/>
<protein>
    <submittedName>
        <fullName evidence="7">Cytochrome c</fullName>
    </submittedName>
</protein>
<evidence type="ECO:0000256" key="5">
    <source>
        <dbReference type="SAM" id="MobiDB-lite"/>
    </source>
</evidence>
<dbReference type="InterPro" id="IPR009056">
    <property type="entry name" value="Cyt_c-like_dom"/>
</dbReference>
<dbReference type="eggNOG" id="COG2010">
    <property type="taxonomic scope" value="Bacteria"/>
</dbReference>
<keyword evidence="8" id="KW-1185">Reference proteome</keyword>
<dbReference type="HOGENOM" id="CLU_101159_2_1_6"/>
<keyword evidence="1 4" id="KW-0349">Heme</keyword>
<dbReference type="SUPFAM" id="SSF46626">
    <property type="entry name" value="Cytochrome c"/>
    <property type="match status" value="1"/>
</dbReference>
<name>H8GGU6_METAL</name>